<organism evidence="3 4">
    <name type="scientific">Pleurodeles waltl</name>
    <name type="common">Iberian ribbed newt</name>
    <dbReference type="NCBI Taxonomy" id="8319"/>
    <lineage>
        <taxon>Eukaryota</taxon>
        <taxon>Metazoa</taxon>
        <taxon>Chordata</taxon>
        <taxon>Craniata</taxon>
        <taxon>Vertebrata</taxon>
        <taxon>Euteleostomi</taxon>
        <taxon>Amphibia</taxon>
        <taxon>Batrachia</taxon>
        <taxon>Caudata</taxon>
        <taxon>Salamandroidea</taxon>
        <taxon>Salamandridae</taxon>
        <taxon>Pleurodelinae</taxon>
        <taxon>Pleurodeles</taxon>
    </lineage>
</organism>
<dbReference type="Proteomes" id="UP001066276">
    <property type="component" value="Chromosome 1_2"/>
</dbReference>
<reference evidence="3" key="1">
    <citation type="journal article" date="2022" name="bioRxiv">
        <title>Sequencing and chromosome-scale assembly of the giantPleurodeles waltlgenome.</title>
        <authorList>
            <person name="Brown T."/>
            <person name="Elewa A."/>
            <person name="Iarovenko S."/>
            <person name="Subramanian E."/>
            <person name="Araus A.J."/>
            <person name="Petzold A."/>
            <person name="Susuki M."/>
            <person name="Suzuki K.-i.T."/>
            <person name="Hayashi T."/>
            <person name="Toyoda A."/>
            <person name="Oliveira C."/>
            <person name="Osipova E."/>
            <person name="Leigh N.D."/>
            <person name="Simon A."/>
            <person name="Yun M.H."/>
        </authorList>
    </citation>
    <scope>NUCLEOTIDE SEQUENCE</scope>
    <source>
        <strain evidence="3">20211129_DDA</strain>
        <tissue evidence="3">Liver</tissue>
    </source>
</reference>
<evidence type="ECO:0000256" key="2">
    <source>
        <dbReference type="SAM" id="MobiDB-lite"/>
    </source>
</evidence>
<name>A0AAV7W031_PLEWA</name>
<dbReference type="Gene3D" id="1.20.5.340">
    <property type="match status" value="1"/>
</dbReference>
<dbReference type="EMBL" id="JANPWB010000002">
    <property type="protein sequence ID" value="KAJ1205973.1"/>
    <property type="molecule type" value="Genomic_DNA"/>
</dbReference>
<evidence type="ECO:0000313" key="4">
    <source>
        <dbReference type="Proteomes" id="UP001066276"/>
    </source>
</evidence>
<proteinExistence type="predicted"/>
<feature type="region of interest" description="Disordered" evidence="2">
    <location>
        <begin position="1"/>
        <end position="25"/>
    </location>
</feature>
<sequence>MALPQRPARSEVSGEVADAASSAGEPSQTELLAAIQGSRVALEGMIETVAVEVNLLRADLWKVSDKVKAAEGIISELQSELGTLRTQMAQATSTVGRLEAWLEDAEGRLSQSRTECLQKDPTALSYIDDMHITDDDLTEYLSSVERLVTLLA</sequence>
<feature type="coiled-coil region" evidence="1">
    <location>
        <begin position="67"/>
        <end position="94"/>
    </location>
</feature>
<keyword evidence="1" id="KW-0175">Coiled coil</keyword>
<protein>
    <submittedName>
        <fullName evidence="3">Uncharacterized protein</fullName>
    </submittedName>
</protein>
<comment type="caution">
    <text evidence="3">The sequence shown here is derived from an EMBL/GenBank/DDBJ whole genome shotgun (WGS) entry which is preliminary data.</text>
</comment>
<keyword evidence="4" id="KW-1185">Reference proteome</keyword>
<accession>A0AAV7W031</accession>
<evidence type="ECO:0000256" key="1">
    <source>
        <dbReference type="SAM" id="Coils"/>
    </source>
</evidence>
<evidence type="ECO:0000313" key="3">
    <source>
        <dbReference type="EMBL" id="KAJ1205973.1"/>
    </source>
</evidence>
<dbReference type="AlphaFoldDB" id="A0AAV7W031"/>
<gene>
    <name evidence="3" type="ORF">NDU88_001391</name>
</gene>